<dbReference type="InterPro" id="IPR056028">
    <property type="entry name" value="DUF7609"/>
</dbReference>
<dbReference type="Proteomes" id="UP000671952">
    <property type="component" value="Segment"/>
</dbReference>
<sequence length="121" mass="13102">MAPKKQAKATPASRKGKPGNPPVNQLDAAQLQTIANINTGSLPNRIAALDVGQSISDTLRLDMDQTGRQQINDHLARMQRIIGSAMHRAKTRTGHEYITERANTFTTGGDVLLFAVVTRIA</sequence>
<feature type="domain" description="DUF7609" evidence="2">
    <location>
        <begin position="40"/>
        <end position="121"/>
    </location>
</feature>
<evidence type="ECO:0000313" key="3">
    <source>
        <dbReference type="EMBL" id="QJI53025.1"/>
    </source>
</evidence>
<accession>A0A858WND8</accession>
<evidence type="ECO:0000256" key="1">
    <source>
        <dbReference type="SAM" id="MobiDB-lite"/>
    </source>
</evidence>
<dbReference type="EMBL" id="MT161385">
    <property type="protein sequence ID" value="QJI53025.1"/>
    <property type="molecule type" value="Genomic_DNA"/>
</dbReference>
<reference evidence="3" key="1">
    <citation type="submission" date="2020-03" db="EMBL/GenBank/DDBJ databases">
        <title>Development of an integrated pest management strategy to control Xanthomonas campestris pv. campestris by using bacteriophages.</title>
        <authorList>
            <person name="Holtappels D."/>
            <person name="Rombouts S."/>
            <person name="Lavigne R."/>
            <person name="Wagemans J."/>
        </authorList>
    </citation>
    <scope>NUCLEOTIDE SEQUENCE</scope>
</reference>
<evidence type="ECO:0000313" key="4">
    <source>
        <dbReference type="Proteomes" id="UP000671952"/>
    </source>
</evidence>
<dbReference type="Pfam" id="PF24582">
    <property type="entry name" value="DUF7609"/>
    <property type="match status" value="1"/>
</dbReference>
<organism evidence="3 4">
    <name type="scientific">Xanthomonas phage FoX4</name>
    <dbReference type="NCBI Taxonomy" id="2723900"/>
    <lineage>
        <taxon>Viruses</taxon>
        <taxon>Duplodnaviria</taxon>
        <taxon>Heunggongvirae</taxon>
        <taxon>Uroviricota</taxon>
        <taxon>Caudoviricetes</taxon>
        <taxon>Foxquatrovirus</taxon>
        <taxon>Foxquatrovirus fox4</taxon>
    </lineage>
</organism>
<proteinExistence type="predicted"/>
<protein>
    <recommendedName>
        <fullName evidence="2">DUF7609 domain-containing protein</fullName>
    </recommendedName>
</protein>
<keyword evidence="4" id="KW-1185">Reference proteome</keyword>
<evidence type="ECO:0000259" key="2">
    <source>
        <dbReference type="Pfam" id="PF24582"/>
    </source>
</evidence>
<gene>
    <name evidence="3" type="ORF">XccvBFoX4_gp71c</name>
</gene>
<feature type="region of interest" description="Disordered" evidence="1">
    <location>
        <begin position="1"/>
        <end position="25"/>
    </location>
</feature>
<name>A0A858WND8_9CAUD</name>